<reference evidence="2 3" key="1">
    <citation type="submission" date="2017-11" db="EMBL/GenBank/DDBJ databases">
        <title>De-novo sequencing of pomegranate (Punica granatum L.) genome.</title>
        <authorList>
            <person name="Akparov Z."/>
            <person name="Amiraslanov A."/>
            <person name="Hajiyeva S."/>
            <person name="Abbasov M."/>
            <person name="Kaur K."/>
            <person name="Hamwieh A."/>
            <person name="Solovyev V."/>
            <person name="Salamov A."/>
            <person name="Braich B."/>
            <person name="Kosarev P."/>
            <person name="Mahmoud A."/>
            <person name="Hajiyev E."/>
            <person name="Babayeva S."/>
            <person name="Izzatullayeva V."/>
            <person name="Mammadov A."/>
            <person name="Mammadov A."/>
            <person name="Sharifova S."/>
            <person name="Ojaghi J."/>
            <person name="Eynullazada K."/>
            <person name="Bayramov B."/>
            <person name="Abdulazimova A."/>
            <person name="Shahmuradov I."/>
        </authorList>
    </citation>
    <scope>NUCLEOTIDE SEQUENCE [LARGE SCALE GENOMIC DNA]</scope>
    <source>
        <strain evidence="3">cv. AG2017</strain>
        <tissue evidence="2">Leaf</tissue>
    </source>
</reference>
<keyword evidence="3" id="KW-1185">Reference proteome</keyword>
<comment type="caution">
    <text evidence="2">The sequence shown here is derived from an EMBL/GenBank/DDBJ whole genome shotgun (WGS) entry which is preliminary data.</text>
</comment>
<feature type="compositionally biased region" description="Basic and acidic residues" evidence="1">
    <location>
        <begin position="1"/>
        <end position="10"/>
    </location>
</feature>
<evidence type="ECO:0000256" key="1">
    <source>
        <dbReference type="SAM" id="MobiDB-lite"/>
    </source>
</evidence>
<dbReference type="EMBL" id="PGOL01002142">
    <property type="protein sequence ID" value="PKI50172.1"/>
    <property type="molecule type" value="Genomic_DNA"/>
</dbReference>
<proteinExistence type="predicted"/>
<gene>
    <name evidence="2" type="ORF">CRG98_029416</name>
</gene>
<sequence>MALREGEHSQVTRFGRVHTGPDESTFGSVHGQRSKETPMTQSTRDPTPQAIDHGVQCPHALSVCDPNAIWGLVSSHNFNSSSIQMEDDLGRDVRKECDARNSYLYYSCNDPDRLARGPSVEQIESVYVHRDKLSVGAWSRSLASDSHHLIGIAKDDEVASNLSSLY</sequence>
<feature type="region of interest" description="Disordered" evidence="1">
    <location>
        <begin position="1"/>
        <end position="52"/>
    </location>
</feature>
<organism evidence="2 3">
    <name type="scientific">Punica granatum</name>
    <name type="common">Pomegranate</name>
    <dbReference type="NCBI Taxonomy" id="22663"/>
    <lineage>
        <taxon>Eukaryota</taxon>
        <taxon>Viridiplantae</taxon>
        <taxon>Streptophyta</taxon>
        <taxon>Embryophyta</taxon>
        <taxon>Tracheophyta</taxon>
        <taxon>Spermatophyta</taxon>
        <taxon>Magnoliopsida</taxon>
        <taxon>eudicotyledons</taxon>
        <taxon>Gunneridae</taxon>
        <taxon>Pentapetalae</taxon>
        <taxon>rosids</taxon>
        <taxon>malvids</taxon>
        <taxon>Myrtales</taxon>
        <taxon>Lythraceae</taxon>
        <taxon>Punica</taxon>
    </lineage>
</organism>
<dbReference type="AlphaFoldDB" id="A0A2I0J1R0"/>
<feature type="compositionally biased region" description="Polar residues" evidence="1">
    <location>
        <begin position="37"/>
        <end position="46"/>
    </location>
</feature>
<name>A0A2I0J1R0_PUNGR</name>
<evidence type="ECO:0000313" key="3">
    <source>
        <dbReference type="Proteomes" id="UP000233551"/>
    </source>
</evidence>
<accession>A0A2I0J1R0</accession>
<evidence type="ECO:0000313" key="2">
    <source>
        <dbReference type="EMBL" id="PKI50172.1"/>
    </source>
</evidence>
<protein>
    <submittedName>
        <fullName evidence="2">Uncharacterized protein</fullName>
    </submittedName>
</protein>
<dbReference type="Proteomes" id="UP000233551">
    <property type="component" value="Unassembled WGS sequence"/>
</dbReference>